<organism evidence="7 8">
    <name type="scientific">Desulfovibrio gilichinskyi</name>
    <dbReference type="NCBI Taxonomy" id="1519643"/>
    <lineage>
        <taxon>Bacteria</taxon>
        <taxon>Pseudomonadati</taxon>
        <taxon>Thermodesulfobacteriota</taxon>
        <taxon>Desulfovibrionia</taxon>
        <taxon>Desulfovibrionales</taxon>
        <taxon>Desulfovibrionaceae</taxon>
        <taxon>Desulfovibrio</taxon>
    </lineage>
</organism>
<keyword evidence="6" id="KW-0813">Transport</keyword>
<gene>
    <name evidence="6" type="primary">nhaA</name>
    <name evidence="7" type="ORF">SAMN06295933_2395</name>
</gene>
<keyword evidence="6" id="KW-0050">Antiport</keyword>
<evidence type="ECO:0000256" key="5">
    <source>
        <dbReference type="ARBA" id="ARBA00023136"/>
    </source>
</evidence>
<feature type="transmembrane region" description="Helical" evidence="6">
    <location>
        <begin position="197"/>
        <end position="213"/>
    </location>
</feature>
<feature type="transmembrane region" description="Helical" evidence="6">
    <location>
        <begin position="220"/>
        <end position="236"/>
    </location>
</feature>
<comment type="catalytic activity">
    <reaction evidence="6">
        <text>Na(+)(in) + 2 H(+)(out) = Na(+)(out) + 2 H(+)(in)</text>
        <dbReference type="Rhea" id="RHEA:29251"/>
        <dbReference type="ChEBI" id="CHEBI:15378"/>
        <dbReference type="ChEBI" id="CHEBI:29101"/>
    </reaction>
</comment>
<comment type="subcellular location">
    <subcellularLocation>
        <location evidence="1">Cell inner membrane</location>
        <topology evidence="1">Multi-pass membrane protein</topology>
    </subcellularLocation>
    <subcellularLocation>
        <location evidence="6">Cell membrane</location>
        <topology evidence="6">Multi-pass membrane protein</topology>
    </subcellularLocation>
</comment>
<dbReference type="Gene3D" id="1.20.1530.10">
    <property type="entry name" value="Na+/H+ antiporter like domain"/>
    <property type="match status" value="1"/>
</dbReference>
<dbReference type="EMBL" id="FWZU01000004">
    <property type="protein sequence ID" value="SMF24759.1"/>
    <property type="molecule type" value="Genomic_DNA"/>
</dbReference>
<keyword evidence="6" id="KW-0915">Sodium</keyword>
<evidence type="ECO:0000313" key="7">
    <source>
        <dbReference type="EMBL" id="SMF24759.1"/>
    </source>
</evidence>
<feature type="transmembrane region" description="Helical" evidence="6">
    <location>
        <begin position="170"/>
        <end position="191"/>
    </location>
</feature>
<comment type="similarity">
    <text evidence="6">Belongs to the NhaA Na(+)/H(+) (TC 2.A.33) antiporter family.</text>
</comment>
<dbReference type="HAMAP" id="MF_01844">
    <property type="entry name" value="NhaA"/>
    <property type="match status" value="1"/>
</dbReference>
<feature type="transmembrane region" description="Helical" evidence="6">
    <location>
        <begin position="316"/>
        <end position="335"/>
    </location>
</feature>
<keyword evidence="5 6" id="KW-0472">Membrane</keyword>
<dbReference type="GO" id="GO:0005886">
    <property type="term" value="C:plasma membrane"/>
    <property type="evidence" value="ECO:0007669"/>
    <property type="project" value="UniProtKB-SubCell"/>
</dbReference>
<proteinExistence type="inferred from homology"/>
<feature type="transmembrane region" description="Helical" evidence="6">
    <location>
        <begin position="242"/>
        <end position="261"/>
    </location>
</feature>
<feature type="transmembrane region" description="Helical" evidence="6">
    <location>
        <begin position="355"/>
        <end position="380"/>
    </location>
</feature>
<feature type="transmembrane region" description="Helical" evidence="6">
    <location>
        <begin position="144"/>
        <end position="161"/>
    </location>
</feature>
<dbReference type="GO" id="GO:0006885">
    <property type="term" value="P:regulation of pH"/>
    <property type="evidence" value="ECO:0007669"/>
    <property type="project" value="UniProtKB-UniRule"/>
</dbReference>
<sequence>MSKQRVSIQGDRPVIEKMLLPFNQFVKIESSGGVVLILCTIVALIWANSPFAHFYETFKNIPLTVGVGEFVLSKPAILWINDGLMAVFFFLVGLEIKREVLVGELNSLRQASLPICAAFGGMVVPALIYAFFNQGTPSEGGWGIPMATDIAFSLGVLSLLGDRVPMSLKIFLTAIAIVDDIGAILVIAVFYSTGVSLWIIGVGLFFFLLMIMLNKMGVRAPLPYLILGIFMWLAFLKSGVHATVAGVLAAMTIPASTTICCKDFAFSVRKSLSEYEAAGGNSPVTLSNKQMLSSLSEMHEDIMMASPPSKRIEHNLHYYVAFAIMPIFALANAGINFSTGGGGSGLDIFHPVSIGIFLGLIVGKTIGICLASWLAITIGIADKPDNMQSGHFVGAALLAGIGFTMSIFITNLAWKDSATFIVDAKFSILAASVVAGLLGFLVLRSCRLAAKCEA</sequence>
<evidence type="ECO:0000256" key="3">
    <source>
        <dbReference type="ARBA" id="ARBA00022692"/>
    </source>
</evidence>
<evidence type="ECO:0000256" key="4">
    <source>
        <dbReference type="ARBA" id="ARBA00022989"/>
    </source>
</evidence>
<feature type="transmembrane region" description="Helical" evidence="6">
    <location>
        <begin position="75"/>
        <end position="94"/>
    </location>
</feature>
<dbReference type="Proteomes" id="UP000192906">
    <property type="component" value="Unassembled WGS sequence"/>
</dbReference>
<dbReference type="STRING" id="1519643.SAMN06295933_2395"/>
<evidence type="ECO:0000256" key="6">
    <source>
        <dbReference type="HAMAP-Rule" id="MF_01844"/>
    </source>
</evidence>
<name>A0A1X7DZY6_9BACT</name>
<protein>
    <recommendedName>
        <fullName evidence="6">Na(+)/H(+) antiporter NhaA</fullName>
    </recommendedName>
    <alternativeName>
        <fullName evidence="6">Sodium/proton antiporter NhaA</fullName>
    </alternativeName>
</protein>
<evidence type="ECO:0000256" key="2">
    <source>
        <dbReference type="ARBA" id="ARBA00022475"/>
    </source>
</evidence>
<keyword evidence="4 6" id="KW-1133">Transmembrane helix</keyword>
<keyword evidence="2 6" id="KW-1003">Cell membrane</keyword>
<keyword evidence="6" id="KW-0406">Ion transport</keyword>
<dbReference type="PANTHER" id="PTHR30341:SF0">
    <property type="entry name" value="NA(+)_H(+) ANTIPORTER NHAA"/>
    <property type="match status" value="1"/>
</dbReference>
<comment type="function">
    <text evidence="6">Na(+)/H(+) antiporter that extrudes sodium in exchange for external protons.</text>
</comment>
<feature type="transmembrane region" description="Helical" evidence="6">
    <location>
        <begin position="392"/>
        <end position="414"/>
    </location>
</feature>
<keyword evidence="6" id="KW-0739">Sodium transport</keyword>
<dbReference type="InterPro" id="IPR004670">
    <property type="entry name" value="NhaA"/>
</dbReference>
<reference evidence="8" key="1">
    <citation type="submission" date="2017-04" db="EMBL/GenBank/DDBJ databases">
        <authorList>
            <person name="Varghese N."/>
            <person name="Submissions S."/>
        </authorList>
    </citation>
    <scope>NUCLEOTIDE SEQUENCE [LARGE SCALE GENOMIC DNA]</scope>
    <source>
        <strain evidence="8">K3S</strain>
    </source>
</reference>
<dbReference type="OrthoDB" id="9808135at2"/>
<dbReference type="Pfam" id="PF06965">
    <property type="entry name" value="Na_H_antiport_1"/>
    <property type="match status" value="1"/>
</dbReference>
<dbReference type="GO" id="GO:0015385">
    <property type="term" value="F:sodium:proton antiporter activity"/>
    <property type="evidence" value="ECO:0007669"/>
    <property type="project" value="UniProtKB-UniRule"/>
</dbReference>
<dbReference type="RefSeq" id="WP_085102508.1">
    <property type="nucleotide sequence ID" value="NZ_FWZU01000004.1"/>
</dbReference>
<dbReference type="InterPro" id="IPR023171">
    <property type="entry name" value="Na/H_antiporter_dom_sf"/>
</dbReference>
<keyword evidence="8" id="KW-1185">Reference proteome</keyword>
<feature type="transmembrane region" description="Helical" evidence="6">
    <location>
        <begin position="34"/>
        <end position="55"/>
    </location>
</feature>
<dbReference type="NCBIfam" id="TIGR00773">
    <property type="entry name" value="NhaA"/>
    <property type="match status" value="1"/>
</dbReference>
<evidence type="ECO:0000256" key="1">
    <source>
        <dbReference type="ARBA" id="ARBA00004429"/>
    </source>
</evidence>
<evidence type="ECO:0000313" key="8">
    <source>
        <dbReference type="Proteomes" id="UP000192906"/>
    </source>
</evidence>
<feature type="transmembrane region" description="Helical" evidence="6">
    <location>
        <begin position="115"/>
        <end position="132"/>
    </location>
</feature>
<dbReference type="PANTHER" id="PTHR30341">
    <property type="entry name" value="SODIUM ION/PROTON ANTIPORTER NHAA-RELATED"/>
    <property type="match status" value="1"/>
</dbReference>
<keyword evidence="3 6" id="KW-0812">Transmembrane</keyword>
<accession>A0A1X7DZY6</accession>
<feature type="transmembrane region" description="Helical" evidence="6">
    <location>
        <begin position="426"/>
        <end position="443"/>
    </location>
</feature>
<dbReference type="AlphaFoldDB" id="A0A1X7DZY6"/>